<feature type="domain" description="Response regulatory" evidence="16">
    <location>
        <begin position="1562"/>
        <end position="1681"/>
    </location>
</feature>
<evidence type="ECO:0000259" key="15">
    <source>
        <dbReference type="PROSITE" id="PS50109"/>
    </source>
</evidence>
<dbReference type="CDD" id="cd00082">
    <property type="entry name" value="HisKA"/>
    <property type="match status" value="2"/>
</dbReference>
<dbReference type="Pfam" id="PF02518">
    <property type="entry name" value="HATPase_c"/>
    <property type="match status" value="2"/>
</dbReference>
<evidence type="ECO:0000256" key="5">
    <source>
        <dbReference type="ARBA" id="ARBA00022553"/>
    </source>
</evidence>
<dbReference type="Pfam" id="PF01627">
    <property type="entry name" value="Hpt"/>
    <property type="match status" value="1"/>
</dbReference>
<feature type="modified residue" description="4-aspartylphosphate" evidence="13">
    <location>
        <position position="62"/>
    </location>
</feature>
<dbReference type="PROSITE" id="PS50112">
    <property type="entry name" value="PAS"/>
    <property type="match status" value="1"/>
</dbReference>
<evidence type="ECO:0000259" key="18">
    <source>
        <dbReference type="PROSITE" id="PS50113"/>
    </source>
</evidence>
<dbReference type="NCBIfam" id="TIGR00229">
    <property type="entry name" value="sensory_box"/>
    <property type="match status" value="1"/>
</dbReference>
<comment type="catalytic activity">
    <reaction evidence="1">
        <text>ATP + protein L-histidine = ADP + protein N-phospho-L-histidine.</text>
        <dbReference type="EC" id="2.7.13.3"/>
    </reaction>
</comment>
<dbReference type="HOGENOM" id="CLU_241167_0_0_5"/>
<dbReference type="InterPro" id="IPR003661">
    <property type="entry name" value="HisK_dim/P_dom"/>
</dbReference>
<dbReference type="FunFam" id="3.30.565.10:FF:000010">
    <property type="entry name" value="Sensor histidine kinase RcsC"/>
    <property type="match status" value="1"/>
</dbReference>
<reference evidence="20 21" key="2">
    <citation type="journal article" date="2012" name="Int. J. Syst. Evol. Microbiol.">
        <title>Magnetococcus marinus gen. nov., sp. nov., a marine, magnetotactic bacterium that represents a novel lineage (Magnetococcaceae fam. nov.; Magnetococcales ord. nov.) at the base of the Alphaproteobacteria.</title>
        <authorList>
            <person name="Bazylinski D.A."/>
            <person name="Williams T.J."/>
            <person name="Lefevre C.T."/>
            <person name="Berg R.J."/>
            <person name="Zhang C.L."/>
            <person name="Bowser S.S."/>
            <person name="Dean A.J."/>
            <person name="Beveridge T.J."/>
        </authorList>
    </citation>
    <scope>NUCLEOTIDE SEQUENCE [LARGE SCALE GENOMIC DNA]</scope>
    <source>
        <strain evidence="21">ATCC BAA-1437 / JCM 17883 / MC-1</strain>
    </source>
</reference>
<dbReference type="EMBL" id="CP000471">
    <property type="protein sequence ID" value="ABK45761.1"/>
    <property type="molecule type" value="Genomic_DNA"/>
</dbReference>
<keyword evidence="9" id="KW-1133">Transmembrane helix</keyword>
<feature type="modified residue" description="4-aspartylphosphate" evidence="13">
    <location>
        <position position="1611"/>
    </location>
</feature>
<reference evidence="21" key="1">
    <citation type="journal article" date="2009" name="Appl. Environ. Microbiol.">
        <title>Complete genome sequence of the chemolithoautotrophic marine magnetotactic coccus strain MC-1.</title>
        <authorList>
            <person name="Schubbe S."/>
            <person name="Williams T.J."/>
            <person name="Xie G."/>
            <person name="Kiss H.E."/>
            <person name="Brettin T.S."/>
            <person name="Martinez D."/>
            <person name="Ross C.A."/>
            <person name="Schuler D."/>
            <person name="Cox B.L."/>
            <person name="Nealson K.H."/>
            <person name="Bazylinski D.A."/>
        </authorList>
    </citation>
    <scope>NUCLEOTIDE SEQUENCE [LARGE SCALE GENOMIC DNA]</scope>
    <source>
        <strain evidence="21">ATCC BAA-1437 / JCM 17883 / MC-1</strain>
    </source>
</reference>
<feature type="modified residue" description="4-aspartylphosphate" evidence="13">
    <location>
        <position position="1207"/>
    </location>
</feature>
<sequence length="1691" mass="188536">MVDSNDKLVNILLVEDSKSFAALLQGQIQKRLGFRVVWADSLAQTRQHLEQAKHPFLLAILDLHLPDGPHGEVVDLVLQHNLPAIVLTGDKQVEMRTQLFKKGVLDYFVKDNRSVIDAVIHSVLRVARNRHLTMMVVDDSRSARAVLGQFLQRYGFQVRLAQDGAEAWALLQETPVDLVVTDYEMPNLNGVALTAKLRSRYSRDEMGIMGLSSAGQSELAVDFIKAGANDYINKPYEPEELISRVYQMAESVERYGELNQMVARHKAVLDNAQDAIITTDQQGDVLSYNPAAERLFGYPRQNVMGVSLTERLIPESLQNKQAPSLTNAMHGALEMVPNKGRLEAIGKRIDGELIDLQVALSAMPQQGGELHYTAFIQDITDKKQLLKSLEETLSAAESASKAKSAFIANMSHEIRTPMNAVLGFTDLALRGDLSPKVRDYLEKTKNASHSLMGIINDILDFSKMDVGRLELDPVKFDLHFLLERLADLFSKQAADHAVDLVFLAPLNFNQVLYGDAMRLEQIFINLIRNAVKFTKNGFITVRAQPELLEGHRVRLTCSVSDSGIGIDPEQLPHLFAPFVQADSSTTRRFGGTGLGLSIVKRLVSLMDGSVWAESEPGKGSQFHFEILVDLYAEDRRNRSLLPDVLWGERVLVVDDNPDSREHLQALLSALSLSPSLCATPAQARALLLSEQGGPQPFRYLLVDWGLPGKDGVVAVIEMRAMLKAELPEGLHPRIILLSAFGQDEIKNQAERAGVDYCLDKPISRDRLVTALSGGWHDQEQHKDRRKVQQLAAESEIGRLVGGAYLLLVEDNPINQQVAAELLERVGLVVDIAENGQQALDRLARFEYDLVLMDLHMPVMDGSEAMQRIRAQEAWRSLPVLALSTGTGEEEQLDLQDLGFQGFLHKPIRPERLYGALKRWITRPTLDASWRIVARGDEVPLLRGVDPEIGINRLAGNQELYVVLLSRFFQLYAEVLPSMQQQLQRGQWAVLGRQIHGLRNRAAALGAVELAKAVVALELAMADGHEAMIEAAFQSFSHRLEQVLQGIASHQVEQKGVALSSNLLHDDLPELVVDLHQVGPLLDQLAGRLKYHSIDAAALLQALGELLKETPLATAYWTVCKQVDRYNFYEALQSFLLIAKALKYPIIDQNVRCPASVKERILIVDDQPDNVDVLKDILEDYERMAALSGPEALMLAQCDPAPDMVLLDIMMPEMNGYEVCRRLKAMEATQEIPVIFVSAKKEVVDEAEGFLIGGVDYITKPYHGEVVRRRIHSQLELKRHRERLEKQVRMRTAELELATREAELRKDEAEAGNRAKSEFLAIMSHEIRTPLNAILGTHELLSESALSSEQQRLMEISRNAGELLLNLVNETLDLAKIEAGKLDLEYTIFDLPRLVEEITQIKRVAAEHKGVRLESEMALEVPRFVMGDPDRLRQILVNLLSNAIKFTNSGTVSLQMSRGVADRTFFKVSDTGVGIAAHSMEKIFHPFTQADTSTTRKFGGTGLGLTICKHLCEAMGGDIQVESQVGVGSTFSVNLPLPRAESSMDEPSAPEEVIVEQVQAPLRILAVDDAEDNRKLVQAFLAKSGHHLDLCEDGAQALDRFKREHYDLVLMDLLMPVLDGYGATRKIRQWEQQQHRLPTPIIALTALSVRRDLDKALACGCDFYLTKPFRKHQLLDAIYRIHGMLAGSIHQG</sequence>
<dbReference type="SMART" id="SM00448">
    <property type="entry name" value="REC"/>
    <property type="match status" value="6"/>
</dbReference>
<protein>
    <recommendedName>
        <fullName evidence="3">histidine kinase</fullName>
        <ecNumber evidence="3">2.7.13.3</ecNumber>
    </recommendedName>
</protein>
<evidence type="ECO:0000256" key="14">
    <source>
        <dbReference type="SAM" id="Coils"/>
    </source>
</evidence>
<dbReference type="PRINTS" id="PR00344">
    <property type="entry name" value="BCTRLSENSOR"/>
</dbReference>
<evidence type="ECO:0000313" key="21">
    <source>
        <dbReference type="Proteomes" id="UP000002586"/>
    </source>
</evidence>
<dbReference type="KEGG" id="mgm:Mmc1_3271"/>
<dbReference type="eggNOG" id="COG3437">
    <property type="taxonomic scope" value="Bacteria"/>
</dbReference>
<dbReference type="eggNOG" id="COG0784">
    <property type="taxonomic scope" value="Bacteria"/>
</dbReference>
<feature type="modified residue" description="4-aspartylphosphate" evidence="13">
    <location>
        <position position="703"/>
    </location>
</feature>
<keyword evidence="10" id="KW-0902">Two-component regulatory system</keyword>
<dbReference type="FunFam" id="3.30.565.10:FF:000078">
    <property type="entry name" value="Two-component sensor histidine kinase"/>
    <property type="match status" value="1"/>
</dbReference>
<dbReference type="SMART" id="SM00387">
    <property type="entry name" value="HATPase_c"/>
    <property type="match status" value="2"/>
</dbReference>
<dbReference type="SUPFAM" id="SSF55874">
    <property type="entry name" value="ATPase domain of HSP90 chaperone/DNA topoisomerase II/histidine kinase"/>
    <property type="match status" value="2"/>
</dbReference>
<comment type="subcellular location">
    <subcellularLocation>
        <location evidence="2">Cell membrane</location>
        <topology evidence="2">Multi-pass membrane protein</topology>
    </subcellularLocation>
</comment>
<evidence type="ECO:0000256" key="9">
    <source>
        <dbReference type="ARBA" id="ARBA00022989"/>
    </source>
</evidence>
<dbReference type="InterPro" id="IPR036097">
    <property type="entry name" value="HisK_dim/P_sf"/>
</dbReference>
<evidence type="ECO:0000256" key="11">
    <source>
        <dbReference type="ARBA" id="ARBA00023136"/>
    </source>
</evidence>
<evidence type="ECO:0000256" key="12">
    <source>
        <dbReference type="PROSITE-ProRule" id="PRU00110"/>
    </source>
</evidence>
<evidence type="ECO:0000313" key="20">
    <source>
        <dbReference type="EMBL" id="ABK45761.1"/>
    </source>
</evidence>
<dbReference type="SMART" id="SM00091">
    <property type="entry name" value="PAS"/>
    <property type="match status" value="1"/>
</dbReference>
<dbReference type="GO" id="GO:0000155">
    <property type="term" value="F:phosphorelay sensor kinase activity"/>
    <property type="evidence" value="ECO:0007669"/>
    <property type="project" value="InterPro"/>
</dbReference>
<dbReference type="PROSITE" id="PS50110">
    <property type="entry name" value="RESPONSE_REGULATORY"/>
    <property type="match status" value="6"/>
</dbReference>
<dbReference type="CDD" id="cd19920">
    <property type="entry name" value="REC_PA4781-like"/>
    <property type="match status" value="1"/>
</dbReference>
<dbReference type="GO" id="GO:0005886">
    <property type="term" value="C:plasma membrane"/>
    <property type="evidence" value="ECO:0007669"/>
    <property type="project" value="UniProtKB-SubCell"/>
</dbReference>
<evidence type="ECO:0000256" key="7">
    <source>
        <dbReference type="ARBA" id="ARBA00022741"/>
    </source>
</evidence>
<feature type="modified residue" description="Phosphohistidine" evidence="12">
    <location>
        <position position="995"/>
    </location>
</feature>
<dbReference type="SUPFAM" id="SSF47384">
    <property type="entry name" value="Homodimeric domain of signal transducing histidine kinase"/>
    <property type="match status" value="2"/>
</dbReference>
<accession>A0LCR8</accession>
<dbReference type="Pfam" id="PF00512">
    <property type="entry name" value="HisKA"/>
    <property type="match status" value="2"/>
</dbReference>
<dbReference type="Gene3D" id="1.10.287.130">
    <property type="match status" value="2"/>
</dbReference>
<evidence type="ECO:0000256" key="6">
    <source>
        <dbReference type="ARBA" id="ARBA00022692"/>
    </source>
</evidence>
<dbReference type="EC" id="2.7.13.3" evidence="3"/>
<keyword evidence="5 13" id="KW-0597">Phosphoprotein</keyword>
<evidence type="ECO:0000259" key="17">
    <source>
        <dbReference type="PROSITE" id="PS50112"/>
    </source>
</evidence>
<evidence type="ECO:0000256" key="13">
    <source>
        <dbReference type="PROSITE-ProRule" id="PRU00169"/>
    </source>
</evidence>
<dbReference type="CDD" id="cd00130">
    <property type="entry name" value="PAS"/>
    <property type="match status" value="1"/>
</dbReference>
<dbReference type="InterPro" id="IPR000014">
    <property type="entry name" value="PAS"/>
</dbReference>
<dbReference type="RefSeq" id="WP_011714823.1">
    <property type="nucleotide sequence ID" value="NC_008576.1"/>
</dbReference>
<dbReference type="Gene3D" id="3.40.50.2300">
    <property type="match status" value="6"/>
</dbReference>
<evidence type="ECO:0000259" key="19">
    <source>
        <dbReference type="PROSITE" id="PS50894"/>
    </source>
</evidence>
<keyword evidence="20" id="KW-0418">Kinase</keyword>
<dbReference type="GO" id="GO:0005524">
    <property type="term" value="F:ATP binding"/>
    <property type="evidence" value="ECO:0007669"/>
    <property type="project" value="UniProtKB-KW"/>
</dbReference>
<feature type="modified residue" description="4-aspartylphosphate" evidence="13">
    <location>
        <position position="853"/>
    </location>
</feature>
<dbReference type="STRING" id="156889.Mmc1_3271"/>
<dbReference type="InterPro" id="IPR001789">
    <property type="entry name" value="Sig_transdc_resp-reg_receiver"/>
</dbReference>
<dbReference type="SMART" id="SM00388">
    <property type="entry name" value="HisKA"/>
    <property type="match status" value="2"/>
</dbReference>
<evidence type="ECO:0000259" key="16">
    <source>
        <dbReference type="PROSITE" id="PS50110"/>
    </source>
</evidence>
<dbReference type="Gene3D" id="3.30.565.10">
    <property type="entry name" value="Histidine kinase-like ATPase, C-terminal domain"/>
    <property type="match status" value="2"/>
</dbReference>
<evidence type="ECO:0000256" key="2">
    <source>
        <dbReference type="ARBA" id="ARBA00004651"/>
    </source>
</evidence>
<keyword evidence="6" id="KW-0812">Transmembrane</keyword>
<dbReference type="Pfam" id="PF00072">
    <property type="entry name" value="Response_reg"/>
    <property type="match status" value="6"/>
</dbReference>
<dbReference type="OrthoDB" id="9796100at2"/>
<dbReference type="InterPro" id="IPR036641">
    <property type="entry name" value="HPT_dom_sf"/>
</dbReference>
<dbReference type="InterPro" id="IPR004358">
    <property type="entry name" value="Sig_transdc_His_kin-like_C"/>
</dbReference>
<feature type="domain" description="PAS" evidence="17">
    <location>
        <begin position="261"/>
        <end position="332"/>
    </location>
</feature>
<dbReference type="InterPro" id="IPR003594">
    <property type="entry name" value="HATPase_dom"/>
</dbReference>
<dbReference type="SUPFAM" id="SSF55785">
    <property type="entry name" value="PYP-like sensor domain (PAS domain)"/>
    <property type="match status" value="1"/>
</dbReference>
<dbReference type="InterPro" id="IPR036890">
    <property type="entry name" value="HATPase_C_sf"/>
</dbReference>
<feature type="domain" description="Histidine kinase" evidence="15">
    <location>
        <begin position="1321"/>
        <end position="1538"/>
    </location>
</feature>
<keyword evidence="14" id="KW-0175">Coiled coil</keyword>
<dbReference type="CDD" id="cd17546">
    <property type="entry name" value="REC_hyHK_CKI1_RcsC-like"/>
    <property type="match status" value="2"/>
</dbReference>
<feature type="domain" description="Response regulatory" evidence="16">
    <location>
        <begin position="10"/>
        <end position="125"/>
    </location>
</feature>
<keyword evidence="20" id="KW-0808">Transferase</keyword>
<dbReference type="InterPro" id="IPR008207">
    <property type="entry name" value="Sig_transdc_His_kin_Hpt_dom"/>
</dbReference>
<keyword evidence="11" id="KW-0472">Membrane</keyword>
<evidence type="ECO:0000256" key="1">
    <source>
        <dbReference type="ARBA" id="ARBA00000085"/>
    </source>
</evidence>
<gene>
    <name evidence="20" type="ordered locus">Mmc1_3271</name>
</gene>
<organism evidence="20 21">
    <name type="scientific">Magnetococcus marinus (strain ATCC BAA-1437 / JCM 17883 / MC-1)</name>
    <dbReference type="NCBI Taxonomy" id="156889"/>
    <lineage>
        <taxon>Bacteria</taxon>
        <taxon>Pseudomonadati</taxon>
        <taxon>Pseudomonadota</taxon>
        <taxon>Magnetococcia</taxon>
        <taxon>Magnetococcales</taxon>
        <taxon>Magnetococcaceae</taxon>
        <taxon>Magnetococcus</taxon>
    </lineage>
</organism>
<dbReference type="InterPro" id="IPR011006">
    <property type="entry name" value="CheY-like_superfamily"/>
</dbReference>
<evidence type="ECO:0000256" key="8">
    <source>
        <dbReference type="ARBA" id="ARBA00022840"/>
    </source>
</evidence>
<dbReference type="PANTHER" id="PTHR45339:SF1">
    <property type="entry name" value="HYBRID SIGNAL TRANSDUCTION HISTIDINE KINASE J"/>
    <property type="match status" value="1"/>
</dbReference>
<dbReference type="InterPro" id="IPR013767">
    <property type="entry name" value="PAS_fold"/>
</dbReference>
<dbReference type="InterPro" id="IPR035965">
    <property type="entry name" value="PAS-like_dom_sf"/>
</dbReference>
<dbReference type="SUPFAM" id="SSF52172">
    <property type="entry name" value="CheY-like"/>
    <property type="match status" value="6"/>
</dbReference>
<dbReference type="CDD" id="cd16922">
    <property type="entry name" value="HATPase_EvgS-ArcB-TorS-like"/>
    <property type="match status" value="2"/>
</dbReference>
<keyword evidence="21" id="KW-1185">Reference proteome</keyword>
<dbReference type="Proteomes" id="UP000002586">
    <property type="component" value="Chromosome"/>
</dbReference>
<feature type="modified residue" description="4-aspartylphosphate" evidence="13">
    <location>
        <position position="182"/>
    </location>
</feature>
<dbReference type="eggNOG" id="COG0745">
    <property type="taxonomic scope" value="Bacteria"/>
</dbReference>
<dbReference type="SUPFAM" id="SSF47226">
    <property type="entry name" value="Histidine-containing phosphotransfer domain, HPT domain"/>
    <property type="match status" value="1"/>
</dbReference>
<dbReference type="InterPro" id="IPR005467">
    <property type="entry name" value="His_kinase_dom"/>
</dbReference>
<feature type="domain" description="Response regulatory" evidence="16">
    <location>
        <begin position="649"/>
        <end position="775"/>
    </location>
</feature>
<keyword evidence="8" id="KW-0067">ATP-binding</keyword>
<keyword evidence="7" id="KW-0547">Nucleotide-binding</keyword>
<dbReference type="Gene3D" id="1.20.120.160">
    <property type="entry name" value="HPT domain"/>
    <property type="match status" value="1"/>
</dbReference>
<feature type="domain" description="Response regulatory" evidence="16">
    <location>
        <begin position="1159"/>
        <end position="1274"/>
    </location>
</feature>
<dbReference type="eggNOG" id="COG5002">
    <property type="taxonomic scope" value="Bacteria"/>
</dbReference>
<dbReference type="eggNOG" id="COG2198">
    <property type="taxonomic scope" value="Bacteria"/>
</dbReference>
<proteinExistence type="predicted"/>
<dbReference type="Gene3D" id="3.30.450.20">
    <property type="entry name" value="PAS domain"/>
    <property type="match status" value="1"/>
</dbReference>
<dbReference type="PANTHER" id="PTHR45339">
    <property type="entry name" value="HYBRID SIGNAL TRANSDUCTION HISTIDINE KINASE J"/>
    <property type="match status" value="1"/>
</dbReference>
<feature type="domain" description="HPt" evidence="19">
    <location>
        <begin position="956"/>
        <end position="1057"/>
    </location>
</feature>
<evidence type="ECO:0000256" key="3">
    <source>
        <dbReference type="ARBA" id="ARBA00012438"/>
    </source>
</evidence>
<dbReference type="PROSITE" id="PS50113">
    <property type="entry name" value="PAC"/>
    <property type="match status" value="1"/>
</dbReference>
<dbReference type="PROSITE" id="PS50109">
    <property type="entry name" value="HIS_KIN"/>
    <property type="match status" value="2"/>
</dbReference>
<dbReference type="PROSITE" id="PS50894">
    <property type="entry name" value="HPT"/>
    <property type="match status" value="1"/>
</dbReference>
<dbReference type="eggNOG" id="COG2205">
    <property type="taxonomic scope" value="Bacteria"/>
</dbReference>
<evidence type="ECO:0000256" key="10">
    <source>
        <dbReference type="ARBA" id="ARBA00023012"/>
    </source>
</evidence>
<evidence type="ECO:0000256" key="4">
    <source>
        <dbReference type="ARBA" id="ARBA00022475"/>
    </source>
</evidence>
<dbReference type="InterPro" id="IPR000700">
    <property type="entry name" value="PAS-assoc_C"/>
</dbReference>
<feature type="domain" description="Response regulatory" evidence="16">
    <location>
        <begin position="133"/>
        <end position="249"/>
    </location>
</feature>
<name>A0LCR8_MAGMM</name>
<feature type="coiled-coil region" evidence="14">
    <location>
        <begin position="1280"/>
        <end position="1309"/>
    </location>
</feature>
<dbReference type="GO" id="GO:0006355">
    <property type="term" value="P:regulation of DNA-templated transcription"/>
    <property type="evidence" value="ECO:0007669"/>
    <property type="project" value="InterPro"/>
</dbReference>
<feature type="domain" description="Response regulatory" evidence="16">
    <location>
        <begin position="804"/>
        <end position="920"/>
    </location>
</feature>
<feature type="domain" description="PAC" evidence="18">
    <location>
        <begin position="340"/>
        <end position="391"/>
    </location>
</feature>
<keyword evidence="4" id="KW-1003">Cell membrane</keyword>
<dbReference type="Pfam" id="PF00989">
    <property type="entry name" value="PAS"/>
    <property type="match status" value="1"/>
</dbReference>
<feature type="domain" description="Histidine kinase" evidence="15">
    <location>
        <begin position="409"/>
        <end position="630"/>
    </location>
</feature>